<sequence>MAPEADLIDLSDGSSTTVDGDTIYTPATSVFHGGRDHSCPPTIVGDEVWDGHCFPAVPWPGNTYVIIEKDSGRPIVRNWDSGVSLGKPEEASTIPANSKWLCVETNNHIGFQNPQSGCYLGHNGEECLIASARELNEWEYVHARSHPKGGYQLLSQFWLHTLKIYITSEDGNGLVRRMHGTTRFEFKKL</sequence>
<dbReference type="Proteomes" id="UP001446871">
    <property type="component" value="Unassembled WGS sequence"/>
</dbReference>
<organism evidence="1 2">
    <name type="scientific">Apiospora saccharicola</name>
    <dbReference type="NCBI Taxonomy" id="335842"/>
    <lineage>
        <taxon>Eukaryota</taxon>
        <taxon>Fungi</taxon>
        <taxon>Dikarya</taxon>
        <taxon>Ascomycota</taxon>
        <taxon>Pezizomycotina</taxon>
        <taxon>Sordariomycetes</taxon>
        <taxon>Xylariomycetidae</taxon>
        <taxon>Amphisphaeriales</taxon>
        <taxon>Apiosporaceae</taxon>
        <taxon>Apiospora</taxon>
    </lineage>
</organism>
<comment type="caution">
    <text evidence="1">The sequence shown here is derived from an EMBL/GenBank/DDBJ whole genome shotgun (WGS) entry which is preliminary data.</text>
</comment>
<name>A0ABR1UPI0_9PEZI</name>
<dbReference type="InterPro" id="IPR008999">
    <property type="entry name" value="Actin-crosslinking"/>
</dbReference>
<dbReference type="EMBL" id="JAQQWM010000006">
    <property type="protein sequence ID" value="KAK8060818.1"/>
    <property type="molecule type" value="Genomic_DNA"/>
</dbReference>
<reference evidence="1 2" key="1">
    <citation type="submission" date="2023-01" db="EMBL/GenBank/DDBJ databases">
        <title>Analysis of 21 Apiospora genomes using comparative genomics revels a genus with tremendous synthesis potential of carbohydrate active enzymes and secondary metabolites.</title>
        <authorList>
            <person name="Sorensen T."/>
        </authorList>
    </citation>
    <scope>NUCLEOTIDE SEQUENCE [LARGE SCALE GENOMIC DNA]</scope>
    <source>
        <strain evidence="1 2">CBS 83171</strain>
    </source>
</reference>
<evidence type="ECO:0000313" key="1">
    <source>
        <dbReference type="EMBL" id="KAK8060818.1"/>
    </source>
</evidence>
<dbReference type="PANTHER" id="PTHR39697:SF1">
    <property type="entry name" value="RICIN B LECTIN DOMAIN-CONTAINING PROTEIN"/>
    <property type="match status" value="1"/>
</dbReference>
<dbReference type="SUPFAM" id="SSF50405">
    <property type="entry name" value="Actin-crosslinking proteins"/>
    <property type="match status" value="1"/>
</dbReference>
<protein>
    <submittedName>
        <fullName evidence="1">Uncharacterized protein</fullName>
    </submittedName>
</protein>
<evidence type="ECO:0000313" key="2">
    <source>
        <dbReference type="Proteomes" id="UP001446871"/>
    </source>
</evidence>
<keyword evidence="2" id="KW-1185">Reference proteome</keyword>
<dbReference type="PANTHER" id="PTHR39697">
    <property type="entry name" value="RICIN B LECTIN DOMAIN-CONTAINING PROTEIN-RELATED"/>
    <property type="match status" value="1"/>
</dbReference>
<gene>
    <name evidence="1" type="ORF">PG996_010748</name>
</gene>
<accession>A0ABR1UPI0</accession>
<proteinExistence type="predicted"/>